<dbReference type="PANTHER" id="PTHR20426">
    <property type="entry name" value="RIBOSOME BIOGENESIS PROTEIN TSR3 HOMOLOG"/>
    <property type="match status" value="1"/>
</dbReference>
<evidence type="ECO:0000259" key="7">
    <source>
        <dbReference type="Pfam" id="PF04034"/>
    </source>
</evidence>
<dbReference type="NCBIfam" id="NF002621">
    <property type="entry name" value="PRK02287.1"/>
    <property type="match status" value="1"/>
</dbReference>
<dbReference type="Proteomes" id="UP000014500">
    <property type="component" value="Unassembled WGS sequence"/>
</dbReference>
<comment type="similarity">
    <text evidence="6">Belongs to the TDD superfamily. TSR3 family.</text>
</comment>
<dbReference type="HOGENOM" id="CLU_035060_4_0_1"/>
<accession>T1JGU4</accession>
<organism evidence="9 10">
    <name type="scientific">Strigamia maritima</name>
    <name type="common">European centipede</name>
    <name type="synonym">Geophilus maritimus</name>
    <dbReference type="NCBI Taxonomy" id="126957"/>
    <lineage>
        <taxon>Eukaryota</taxon>
        <taxon>Metazoa</taxon>
        <taxon>Ecdysozoa</taxon>
        <taxon>Arthropoda</taxon>
        <taxon>Myriapoda</taxon>
        <taxon>Chilopoda</taxon>
        <taxon>Pleurostigmophora</taxon>
        <taxon>Geophilomorpha</taxon>
        <taxon>Linotaeniidae</taxon>
        <taxon>Strigamia</taxon>
    </lineage>
</organism>
<evidence type="ECO:0000256" key="5">
    <source>
        <dbReference type="ARBA" id="ARBA00022691"/>
    </source>
</evidence>
<keyword evidence="2 6" id="KW-0690">Ribosome biogenesis</keyword>
<comment type="function">
    <text evidence="6">Aminocarboxypropyltransferase that catalyzes the aminocarboxypropyl transfer on pseudouridine in 18S rRNA. It constitutes the last step in biosynthesis of the hypermodified N1-methyl-N3-(3-amino-3-carboxypropyl) pseudouridine (m1acp3-Psi).</text>
</comment>
<feature type="domain" description="16S/18S rRNA aminocarboxypropyltransferase Tsr3 C-terminal" evidence="7">
    <location>
        <begin position="74"/>
        <end position="200"/>
    </location>
</feature>
<dbReference type="AlphaFoldDB" id="T1JGU4"/>
<dbReference type="GO" id="GO:0106388">
    <property type="term" value="F:rRNA small subunit aminocarboxypropyltransferase activity"/>
    <property type="evidence" value="ECO:0007669"/>
    <property type="project" value="UniProtKB-EC"/>
</dbReference>
<dbReference type="EMBL" id="JH432212">
    <property type="status" value="NOT_ANNOTATED_CDS"/>
    <property type="molecule type" value="Genomic_DNA"/>
</dbReference>
<dbReference type="EC" id="2.5.1.157" evidence="6"/>
<dbReference type="GO" id="GO:1904047">
    <property type="term" value="F:S-adenosyl-L-methionine binding"/>
    <property type="evidence" value="ECO:0007669"/>
    <property type="project" value="UniProtKB-UniRule"/>
</dbReference>
<feature type="domain" description="RNase L inhibitor RLI-like possible metal-binding" evidence="8">
    <location>
        <begin position="37"/>
        <end position="70"/>
    </location>
</feature>
<keyword evidence="3 6" id="KW-0698">rRNA processing</keyword>
<feature type="binding site" evidence="6">
    <location>
        <position position="100"/>
    </location>
    <ligand>
        <name>S-adenosyl-L-methionine</name>
        <dbReference type="ChEBI" id="CHEBI:59789"/>
    </ligand>
</feature>
<keyword evidence="1" id="KW-0963">Cytoplasm</keyword>
<evidence type="ECO:0000256" key="3">
    <source>
        <dbReference type="ARBA" id="ARBA00022552"/>
    </source>
</evidence>
<reference evidence="9" key="2">
    <citation type="submission" date="2015-02" db="UniProtKB">
        <authorList>
            <consortium name="EnsemblMetazoa"/>
        </authorList>
    </citation>
    <scope>IDENTIFICATION</scope>
</reference>
<comment type="caution">
    <text evidence="6">Lacks conserved residue(s) required for the propagation of feature annotation.</text>
</comment>
<evidence type="ECO:0000256" key="2">
    <source>
        <dbReference type="ARBA" id="ARBA00022517"/>
    </source>
</evidence>
<dbReference type="PANTHER" id="PTHR20426:SF0">
    <property type="entry name" value="18S RRNA AMINOCARBOXYPROPYLTRANSFERASE"/>
    <property type="match status" value="1"/>
</dbReference>
<dbReference type="Pfam" id="PF04034">
    <property type="entry name" value="Ribo_biogen_C"/>
    <property type="match status" value="1"/>
</dbReference>
<feature type="binding site" evidence="6">
    <location>
        <position position="123"/>
    </location>
    <ligand>
        <name>S-adenosyl-L-methionine</name>
        <dbReference type="ChEBI" id="CHEBI:59789"/>
    </ligand>
</feature>
<evidence type="ECO:0000313" key="9">
    <source>
        <dbReference type="EnsemblMetazoa" id="SMAR013069-PA"/>
    </source>
</evidence>
<proteinExistence type="inferred from homology"/>
<evidence type="ECO:0000313" key="10">
    <source>
        <dbReference type="Proteomes" id="UP000014500"/>
    </source>
</evidence>
<dbReference type="STRING" id="126957.T1JGU4"/>
<reference evidence="10" key="1">
    <citation type="submission" date="2011-05" db="EMBL/GenBank/DDBJ databases">
        <authorList>
            <person name="Richards S.R."/>
            <person name="Qu J."/>
            <person name="Jiang H."/>
            <person name="Jhangiani S.N."/>
            <person name="Agravi P."/>
            <person name="Goodspeed R."/>
            <person name="Gross S."/>
            <person name="Mandapat C."/>
            <person name="Jackson L."/>
            <person name="Mathew T."/>
            <person name="Pu L."/>
            <person name="Thornton R."/>
            <person name="Saada N."/>
            <person name="Wilczek-Boney K.B."/>
            <person name="Lee S."/>
            <person name="Kovar C."/>
            <person name="Wu Y."/>
            <person name="Scherer S.E."/>
            <person name="Worley K.C."/>
            <person name="Muzny D.M."/>
            <person name="Gibbs R."/>
        </authorList>
    </citation>
    <scope>NUCLEOTIDE SEQUENCE</scope>
    <source>
        <strain evidence="10">Brora</strain>
    </source>
</reference>
<feature type="binding site" evidence="6">
    <location>
        <position position="52"/>
    </location>
    <ligand>
        <name>S-adenosyl-L-methionine</name>
        <dbReference type="ChEBI" id="CHEBI:59789"/>
    </ligand>
</feature>
<evidence type="ECO:0000256" key="1">
    <source>
        <dbReference type="ARBA" id="ARBA00022490"/>
    </source>
</evidence>
<dbReference type="HAMAP" id="MF_01116">
    <property type="entry name" value="TSR3"/>
    <property type="match status" value="1"/>
</dbReference>
<dbReference type="EnsemblMetazoa" id="SMAR013069-RA">
    <property type="protein sequence ID" value="SMAR013069-PA"/>
    <property type="gene ID" value="SMAR013069"/>
</dbReference>
<dbReference type="Pfam" id="PF04068">
    <property type="entry name" value="Fer4_RLI"/>
    <property type="match status" value="1"/>
</dbReference>
<sequence>IKIVRIIYRHKLLKYLKSEYFCRSDDESPDKCVVPFPVCMWDLEQCDPKKCTGRKLSRFGLVKIIRLQQRFGGIVLTPTATKCIAPEDKSLISEHGIAVVDCSWARLEDTPFSKLKCGHPRLLPYLLASNPVKYGRPCELSCVEALAAGLHLTGYEDIASMFLNKFKWGKNFLKLNKEVLSIYAQCITSTEVVAAQNDYLKRCEETVDEKRDFMDLPGSDEELEYFNPNHIKEETSSR</sequence>
<keyword evidence="4 6" id="KW-0808">Transferase</keyword>
<dbReference type="OMA" id="DCSWESA"/>
<keyword evidence="5 6" id="KW-0949">S-adenosyl-L-methionine</keyword>
<keyword evidence="10" id="KW-1185">Reference proteome</keyword>
<name>T1JGU4_STRMM</name>
<evidence type="ECO:0000256" key="6">
    <source>
        <dbReference type="HAMAP-Rule" id="MF_03146"/>
    </source>
</evidence>
<dbReference type="eggNOG" id="KOG3154">
    <property type="taxonomic scope" value="Eukaryota"/>
</dbReference>
<dbReference type="GO" id="GO:0030490">
    <property type="term" value="P:maturation of SSU-rRNA"/>
    <property type="evidence" value="ECO:0007669"/>
    <property type="project" value="TreeGrafter"/>
</dbReference>
<evidence type="ECO:0000259" key="8">
    <source>
        <dbReference type="Pfam" id="PF04068"/>
    </source>
</evidence>
<dbReference type="PhylomeDB" id="T1JGU4"/>
<evidence type="ECO:0000256" key="4">
    <source>
        <dbReference type="ARBA" id="ARBA00022679"/>
    </source>
</evidence>
<dbReference type="InterPro" id="IPR007177">
    <property type="entry name" value="Tsr3_C"/>
</dbReference>
<dbReference type="GO" id="GO:0000455">
    <property type="term" value="P:enzyme-directed rRNA pseudouridine synthesis"/>
    <property type="evidence" value="ECO:0007669"/>
    <property type="project" value="UniProtKB-UniRule"/>
</dbReference>
<dbReference type="InterPro" id="IPR022968">
    <property type="entry name" value="Tsr3-like"/>
</dbReference>
<protein>
    <recommendedName>
        <fullName evidence="6">18S rRNA aminocarboxypropyltransferase</fullName>
        <ecNumber evidence="6">2.5.1.157</ecNumber>
    </recommendedName>
</protein>
<dbReference type="InterPro" id="IPR007209">
    <property type="entry name" value="RNaseL-inhib-like_metal-bd_dom"/>
</dbReference>
<comment type="catalytic activity">
    <reaction evidence="6">
        <text>an N(1)-methylpseudouridine in rRNA + S-adenosyl-L-methionine = N(1)-methyl-N(3)-[(3S)-3-amino-3-carboxypropyl]pseudouridine in rRNA + S-methyl-5'-thioadenosine + H(+)</text>
        <dbReference type="Rhea" id="RHEA:63296"/>
        <dbReference type="Rhea" id="RHEA-COMP:11634"/>
        <dbReference type="Rhea" id="RHEA-COMP:16310"/>
        <dbReference type="ChEBI" id="CHEBI:15378"/>
        <dbReference type="ChEBI" id="CHEBI:17509"/>
        <dbReference type="ChEBI" id="CHEBI:59789"/>
        <dbReference type="ChEBI" id="CHEBI:74890"/>
        <dbReference type="ChEBI" id="CHEBI:146234"/>
        <dbReference type="EC" id="2.5.1.157"/>
    </reaction>
</comment>